<name>A0A846QT92_9BACT</name>
<dbReference type="SMART" id="SM00014">
    <property type="entry name" value="acidPPc"/>
    <property type="match status" value="1"/>
</dbReference>
<keyword evidence="1" id="KW-0812">Transmembrane</keyword>
<dbReference type="SUPFAM" id="SSF48317">
    <property type="entry name" value="Acid phosphatase/Vanadium-dependent haloperoxidase"/>
    <property type="match status" value="1"/>
</dbReference>
<dbReference type="InterPro" id="IPR000326">
    <property type="entry name" value="PAP2/HPO"/>
</dbReference>
<comment type="caution">
    <text evidence="3">The sequence shown here is derived from an EMBL/GenBank/DDBJ whole genome shotgun (WGS) entry which is preliminary data.</text>
</comment>
<dbReference type="GO" id="GO:0050380">
    <property type="term" value="F:undecaprenyl-diphosphatase activity"/>
    <property type="evidence" value="ECO:0007669"/>
    <property type="project" value="UniProtKB-EC"/>
</dbReference>
<dbReference type="PANTHER" id="PTHR14969:SF13">
    <property type="entry name" value="AT30094P"/>
    <property type="match status" value="1"/>
</dbReference>
<protein>
    <submittedName>
        <fullName evidence="3">Undecaprenyl-diphosphatase</fullName>
        <ecNumber evidence="3">3.6.1.27</ecNumber>
    </submittedName>
</protein>
<keyword evidence="3" id="KW-0378">Hydrolase</keyword>
<feature type="transmembrane region" description="Helical" evidence="1">
    <location>
        <begin position="146"/>
        <end position="164"/>
    </location>
</feature>
<evidence type="ECO:0000256" key="1">
    <source>
        <dbReference type="SAM" id="Phobius"/>
    </source>
</evidence>
<feature type="transmembrane region" description="Helical" evidence="1">
    <location>
        <begin position="59"/>
        <end position="79"/>
    </location>
</feature>
<reference evidence="3 4" key="1">
    <citation type="submission" date="2020-03" db="EMBL/GenBank/DDBJ databases">
        <title>Genomic Encyclopedia of Type Strains, Phase IV (KMG-IV): sequencing the most valuable type-strain genomes for metagenomic binning, comparative biology and taxonomic classification.</title>
        <authorList>
            <person name="Goeker M."/>
        </authorList>
    </citation>
    <scope>NUCLEOTIDE SEQUENCE [LARGE SCALE GENOMIC DNA]</scope>
    <source>
        <strain evidence="3 4">DSM 24233</strain>
    </source>
</reference>
<feature type="domain" description="Phosphatidic acid phosphatase type 2/haloperoxidase" evidence="2">
    <location>
        <begin position="63"/>
        <end position="183"/>
    </location>
</feature>
<proteinExistence type="predicted"/>
<dbReference type="EMBL" id="JAATJA010000002">
    <property type="protein sequence ID" value="NJB68394.1"/>
    <property type="molecule type" value="Genomic_DNA"/>
</dbReference>
<keyword evidence="1" id="KW-1133">Transmembrane helix</keyword>
<dbReference type="Pfam" id="PF01569">
    <property type="entry name" value="PAP2"/>
    <property type="match status" value="1"/>
</dbReference>
<dbReference type="Gene3D" id="1.20.144.10">
    <property type="entry name" value="Phosphatidic acid phosphatase type 2/haloperoxidase"/>
    <property type="match status" value="1"/>
</dbReference>
<dbReference type="RefSeq" id="WP_167941466.1">
    <property type="nucleotide sequence ID" value="NZ_JAATJA010000002.1"/>
</dbReference>
<evidence type="ECO:0000313" key="4">
    <source>
        <dbReference type="Proteomes" id="UP000580856"/>
    </source>
</evidence>
<keyword evidence="4" id="KW-1185">Reference proteome</keyword>
<dbReference type="AlphaFoldDB" id="A0A846QT92"/>
<feature type="transmembrane region" description="Helical" evidence="1">
    <location>
        <begin position="170"/>
        <end position="189"/>
    </location>
</feature>
<keyword evidence="1" id="KW-0472">Membrane</keyword>
<organism evidence="3 4">
    <name type="scientific">Desulfobaculum xiamenense</name>
    <dbReference type="NCBI Taxonomy" id="995050"/>
    <lineage>
        <taxon>Bacteria</taxon>
        <taxon>Pseudomonadati</taxon>
        <taxon>Thermodesulfobacteriota</taxon>
        <taxon>Desulfovibrionia</taxon>
        <taxon>Desulfovibrionales</taxon>
        <taxon>Desulfovibrionaceae</taxon>
        <taxon>Desulfobaculum</taxon>
    </lineage>
</organism>
<dbReference type="Proteomes" id="UP000580856">
    <property type="component" value="Unassembled WGS sequence"/>
</dbReference>
<evidence type="ECO:0000313" key="3">
    <source>
        <dbReference type="EMBL" id="NJB68394.1"/>
    </source>
</evidence>
<dbReference type="EC" id="3.6.1.27" evidence="3"/>
<sequence>MPFATPPWDAAIFDALHFGTRNAVFDVLMPLVSSPAFLWLTVGLAVAAGLRNRTWSRRAVVFVALVASLALADAGTNVVKKQVGRLRPLNALPMVHYHEDGEWRQRPADFVPVKPRGNSYPSAHAANSMAVACVALFFWPRAVRFAWTLPFLVGFSRVYLAKHYPTDVAMGWLFGVAVACCVCAALTALRVPSLDGASRPDASPPVRT</sequence>
<dbReference type="InterPro" id="IPR036938">
    <property type="entry name" value="PAP2/HPO_sf"/>
</dbReference>
<dbReference type="PANTHER" id="PTHR14969">
    <property type="entry name" value="SPHINGOSINE-1-PHOSPHATE PHOSPHOHYDROLASE"/>
    <property type="match status" value="1"/>
</dbReference>
<feature type="transmembrane region" description="Helical" evidence="1">
    <location>
        <begin position="27"/>
        <end position="47"/>
    </location>
</feature>
<accession>A0A846QT92</accession>
<gene>
    <name evidence="3" type="ORF">GGQ74_002067</name>
</gene>
<evidence type="ECO:0000259" key="2">
    <source>
        <dbReference type="SMART" id="SM00014"/>
    </source>
</evidence>